<sequence>MNINARSTWFAVLGLAALSGVAMAGQRDELVNIHLSATSQNAGRVAVATLVPTSATTMQIVLFVSGLPSHVALPARLYSYIYAGTCEQLGPAPEFELNQHARVGDLVPMRMWKSVPVPMAQLRSGNYAVVLKTSPVDGFYNVFCGNLGGAGPSPA</sequence>
<evidence type="ECO:0000256" key="1">
    <source>
        <dbReference type="SAM" id="SignalP"/>
    </source>
</evidence>
<name>A0A158CVX0_9BURK</name>
<feature type="chain" id="PRO_5007623500" description="Lipoprotein" evidence="1">
    <location>
        <begin position="25"/>
        <end position="155"/>
    </location>
</feature>
<protein>
    <recommendedName>
        <fullName evidence="4">Lipoprotein</fullName>
    </recommendedName>
</protein>
<gene>
    <name evidence="2" type="ORF">AWB79_06050</name>
</gene>
<keyword evidence="3" id="KW-1185">Reference proteome</keyword>
<dbReference type="Proteomes" id="UP000054851">
    <property type="component" value="Unassembled WGS sequence"/>
</dbReference>
<evidence type="ECO:0000313" key="3">
    <source>
        <dbReference type="Proteomes" id="UP000054851"/>
    </source>
</evidence>
<accession>A0A158CVX0</accession>
<dbReference type="EMBL" id="FCOA02000029">
    <property type="protein sequence ID" value="SAK86320.1"/>
    <property type="molecule type" value="Genomic_DNA"/>
</dbReference>
<evidence type="ECO:0000313" key="2">
    <source>
        <dbReference type="EMBL" id="SAK86320.1"/>
    </source>
</evidence>
<organism evidence="2 3">
    <name type="scientific">Caballeronia hypogeia</name>
    <dbReference type="NCBI Taxonomy" id="1777140"/>
    <lineage>
        <taxon>Bacteria</taxon>
        <taxon>Pseudomonadati</taxon>
        <taxon>Pseudomonadota</taxon>
        <taxon>Betaproteobacteria</taxon>
        <taxon>Burkholderiales</taxon>
        <taxon>Burkholderiaceae</taxon>
        <taxon>Caballeronia</taxon>
    </lineage>
</organism>
<reference evidence="2" key="1">
    <citation type="submission" date="2016-01" db="EMBL/GenBank/DDBJ databases">
        <authorList>
            <person name="Peeters C."/>
        </authorList>
    </citation>
    <scope>NUCLEOTIDE SEQUENCE</scope>
    <source>
        <strain evidence="2">LMG 29322</strain>
    </source>
</reference>
<feature type="signal peptide" evidence="1">
    <location>
        <begin position="1"/>
        <end position="24"/>
    </location>
</feature>
<proteinExistence type="predicted"/>
<dbReference type="AlphaFoldDB" id="A0A158CVX0"/>
<dbReference type="RefSeq" id="WP_063963578.1">
    <property type="nucleotide sequence ID" value="NZ_FCOA02000029.1"/>
</dbReference>
<evidence type="ECO:0008006" key="4">
    <source>
        <dbReference type="Google" id="ProtNLM"/>
    </source>
</evidence>
<dbReference type="OrthoDB" id="9133049at2"/>
<keyword evidence="1" id="KW-0732">Signal</keyword>
<comment type="caution">
    <text evidence="2">The sequence shown here is derived from an EMBL/GenBank/DDBJ whole genome shotgun (WGS) entry which is preliminary data.</text>
</comment>